<sequence>MPPTFRVVHPPPQASFHELALEWQRQRTKSTTRPCSPASTVALHPLRAQQETLGASPANSIIISGAPSCPARLGTVRLHPSGRIDMVLDGSIRHAAIGDMRSRSGPGTAEAAAAFEGGDVVPLRGASGRPVLLQIGSVGLMLAPPKDGFHWILVFDDLAPALTRLRAASLDQLFFPIRPEWRILGDLGRDPASSQLVIMFTAPSGHRAQLVLVDPVDPATGAFAIAFHDLTNGNETASSGRVVSGLVLKSAQPQPPPSPSSTASQPDQPQTVVSRSASGTVVVNVSRQEAPQQAWSNQVVIDFNRAMHRPSAYTRFAHSAPVDPRNRLQFRVEAGERTILGDLIP</sequence>
<gene>
    <name evidence="2" type="ORF">HK105_207848</name>
</gene>
<keyword evidence="3" id="KW-1185">Reference proteome</keyword>
<evidence type="ECO:0000313" key="3">
    <source>
        <dbReference type="Proteomes" id="UP001527925"/>
    </source>
</evidence>
<organism evidence="2 3">
    <name type="scientific">Polyrhizophydium stewartii</name>
    <dbReference type="NCBI Taxonomy" id="2732419"/>
    <lineage>
        <taxon>Eukaryota</taxon>
        <taxon>Fungi</taxon>
        <taxon>Fungi incertae sedis</taxon>
        <taxon>Chytridiomycota</taxon>
        <taxon>Chytridiomycota incertae sedis</taxon>
        <taxon>Chytridiomycetes</taxon>
        <taxon>Rhizophydiales</taxon>
        <taxon>Rhizophydiales incertae sedis</taxon>
        <taxon>Polyrhizophydium</taxon>
    </lineage>
</organism>
<proteinExistence type="predicted"/>
<feature type="region of interest" description="Disordered" evidence="1">
    <location>
        <begin position="249"/>
        <end position="277"/>
    </location>
</feature>
<accession>A0ABR4MZD8</accession>
<dbReference type="InterPro" id="IPR012467">
    <property type="entry name" value="DUF1684"/>
</dbReference>
<dbReference type="EMBL" id="JADGIZ020000060">
    <property type="protein sequence ID" value="KAL2912632.1"/>
    <property type="molecule type" value="Genomic_DNA"/>
</dbReference>
<dbReference type="Pfam" id="PF07920">
    <property type="entry name" value="DUF1684"/>
    <property type="match status" value="1"/>
</dbReference>
<evidence type="ECO:0000313" key="2">
    <source>
        <dbReference type="EMBL" id="KAL2912632.1"/>
    </source>
</evidence>
<reference evidence="2 3" key="1">
    <citation type="submission" date="2023-09" db="EMBL/GenBank/DDBJ databases">
        <title>Pangenome analysis of Batrachochytrium dendrobatidis and related Chytrids.</title>
        <authorList>
            <person name="Yacoub M.N."/>
            <person name="Stajich J.E."/>
            <person name="James T.Y."/>
        </authorList>
    </citation>
    <scope>NUCLEOTIDE SEQUENCE [LARGE SCALE GENOMIC DNA]</scope>
    <source>
        <strain evidence="2 3">JEL0888</strain>
    </source>
</reference>
<protein>
    <submittedName>
        <fullName evidence="2">Uncharacterized protein</fullName>
    </submittedName>
</protein>
<evidence type="ECO:0000256" key="1">
    <source>
        <dbReference type="SAM" id="MobiDB-lite"/>
    </source>
</evidence>
<comment type="caution">
    <text evidence="2">The sequence shown here is derived from an EMBL/GenBank/DDBJ whole genome shotgun (WGS) entry which is preliminary data.</text>
</comment>
<name>A0ABR4MZD8_9FUNG</name>
<feature type="compositionally biased region" description="Low complexity" evidence="1">
    <location>
        <begin position="260"/>
        <end position="271"/>
    </location>
</feature>
<dbReference type="Proteomes" id="UP001527925">
    <property type="component" value="Unassembled WGS sequence"/>
</dbReference>